<dbReference type="InterPro" id="IPR014710">
    <property type="entry name" value="RmlC-like_jellyroll"/>
</dbReference>
<evidence type="ECO:0000313" key="1">
    <source>
        <dbReference type="EMBL" id="GAA0878074.1"/>
    </source>
</evidence>
<evidence type="ECO:0008006" key="3">
    <source>
        <dbReference type="Google" id="ProtNLM"/>
    </source>
</evidence>
<dbReference type="Gene3D" id="2.60.120.10">
    <property type="entry name" value="Jelly Rolls"/>
    <property type="match status" value="1"/>
</dbReference>
<evidence type="ECO:0000313" key="2">
    <source>
        <dbReference type="Proteomes" id="UP001500469"/>
    </source>
</evidence>
<name>A0ABN1MXT2_9BACT</name>
<sequence>MSTITEIFASLPTSTHPVARALHKGDNFKVLLVGFKAGMVFRDHKAHIPSKLTVLQGSVVYKEGDKVVELAQYEEVDIPVEITHSVEALEESLCILSQG</sequence>
<protein>
    <recommendedName>
        <fullName evidence="3">Cupin domain-containing protein</fullName>
    </recommendedName>
</protein>
<keyword evidence="2" id="KW-1185">Reference proteome</keyword>
<dbReference type="RefSeq" id="WP_343849199.1">
    <property type="nucleotide sequence ID" value="NZ_BAAAFI010000003.1"/>
</dbReference>
<dbReference type="SUPFAM" id="SSF51182">
    <property type="entry name" value="RmlC-like cupins"/>
    <property type="match status" value="1"/>
</dbReference>
<accession>A0ABN1MXT2</accession>
<comment type="caution">
    <text evidence="1">The sequence shown here is derived from an EMBL/GenBank/DDBJ whole genome shotgun (WGS) entry which is preliminary data.</text>
</comment>
<gene>
    <name evidence="1" type="ORF">GCM10009119_10420</name>
</gene>
<dbReference type="Proteomes" id="UP001500469">
    <property type="component" value="Unassembled WGS sequence"/>
</dbReference>
<dbReference type="InterPro" id="IPR011051">
    <property type="entry name" value="RmlC_Cupin_sf"/>
</dbReference>
<proteinExistence type="predicted"/>
<reference evidence="1 2" key="1">
    <citation type="journal article" date="2019" name="Int. J. Syst. Evol. Microbiol.">
        <title>The Global Catalogue of Microorganisms (GCM) 10K type strain sequencing project: providing services to taxonomists for standard genome sequencing and annotation.</title>
        <authorList>
            <consortium name="The Broad Institute Genomics Platform"/>
            <consortium name="The Broad Institute Genome Sequencing Center for Infectious Disease"/>
            <person name="Wu L."/>
            <person name="Ma J."/>
        </authorList>
    </citation>
    <scope>NUCLEOTIDE SEQUENCE [LARGE SCALE GENOMIC DNA]</scope>
    <source>
        <strain evidence="1 2">JCM 16112</strain>
    </source>
</reference>
<dbReference type="EMBL" id="BAAAFI010000003">
    <property type="protein sequence ID" value="GAA0878074.1"/>
    <property type="molecule type" value="Genomic_DNA"/>
</dbReference>
<organism evidence="1 2">
    <name type="scientific">Algoriphagus jejuensis</name>
    <dbReference type="NCBI Taxonomy" id="419934"/>
    <lineage>
        <taxon>Bacteria</taxon>
        <taxon>Pseudomonadati</taxon>
        <taxon>Bacteroidota</taxon>
        <taxon>Cytophagia</taxon>
        <taxon>Cytophagales</taxon>
        <taxon>Cyclobacteriaceae</taxon>
        <taxon>Algoriphagus</taxon>
    </lineage>
</organism>